<evidence type="ECO:0000256" key="5">
    <source>
        <dbReference type="ARBA" id="ARBA00023242"/>
    </source>
</evidence>
<dbReference type="GO" id="GO:0046983">
    <property type="term" value="F:protein dimerization activity"/>
    <property type="evidence" value="ECO:0007669"/>
    <property type="project" value="InterPro"/>
</dbReference>
<keyword evidence="2" id="KW-0479">Metal-binding</keyword>
<proteinExistence type="predicted"/>
<evidence type="ECO:0000256" key="1">
    <source>
        <dbReference type="ARBA" id="ARBA00004123"/>
    </source>
</evidence>
<keyword evidence="4" id="KW-0862">Zinc</keyword>
<evidence type="ECO:0008006" key="10">
    <source>
        <dbReference type="Google" id="ProtNLM"/>
    </source>
</evidence>
<protein>
    <recommendedName>
        <fullName evidence="10">Zinc finger bed domain-containing protein 1-like</fullName>
    </recommendedName>
</protein>
<dbReference type="PANTHER" id="PTHR46481">
    <property type="entry name" value="ZINC FINGER BED DOMAIN-CONTAINING PROTEIN 4"/>
    <property type="match status" value="1"/>
</dbReference>
<dbReference type="EMBL" id="JADBJN010000002">
    <property type="protein sequence ID" value="KAG5676828.1"/>
    <property type="molecule type" value="Genomic_DNA"/>
</dbReference>
<dbReference type="Pfam" id="PF05699">
    <property type="entry name" value="Dimer_Tnp_hAT"/>
    <property type="match status" value="1"/>
</dbReference>
<dbReference type="GO" id="GO:0008270">
    <property type="term" value="F:zinc ion binding"/>
    <property type="evidence" value="ECO:0007669"/>
    <property type="project" value="UniProtKB-KW"/>
</dbReference>
<keyword evidence="9" id="KW-1185">Reference proteome</keyword>
<dbReference type="InterPro" id="IPR007021">
    <property type="entry name" value="DUF659"/>
</dbReference>
<evidence type="ECO:0000256" key="3">
    <source>
        <dbReference type="ARBA" id="ARBA00022771"/>
    </source>
</evidence>
<dbReference type="Proteomes" id="UP001107558">
    <property type="component" value="Chromosome 2"/>
</dbReference>
<keyword evidence="5" id="KW-0539">Nucleus</keyword>
<dbReference type="SUPFAM" id="SSF53098">
    <property type="entry name" value="Ribonuclease H-like"/>
    <property type="match status" value="1"/>
</dbReference>
<evidence type="ECO:0000259" key="6">
    <source>
        <dbReference type="Pfam" id="PF04937"/>
    </source>
</evidence>
<comment type="caution">
    <text evidence="8">The sequence shown here is derived from an EMBL/GenBank/DDBJ whole genome shotgun (WGS) entry which is preliminary data.</text>
</comment>
<accession>A0A9J6C3T5</accession>
<reference evidence="8" key="1">
    <citation type="submission" date="2021-03" db="EMBL/GenBank/DDBJ databases">
        <title>Chromosome level genome of the anhydrobiotic midge Polypedilum vanderplanki.</title>
        <authorList>
            <person name="Yoshida Y."/>
            <person name="Kikawada T."/>
            <person name="Gusev O."/>
        </authorList>
    </citation>
    <scope>NUCLEOTIDE SEQUENCE</scope>
    <source>
        <strain evidence="8">NIAS01</strain>
        <tissue evidence="8">Whole body or cell culture</tissue>
    </source>
</reference>
<dbReference type="GO" id="GO:0005634">
    <property type="term" value="C:nucleus"/>
    <property type="evidence" value="ECO:0007669"/>
    <property type="project" value="UniProtKB-SubCell"/>
</dbReference>
<name>A0A9J6C3T5_POLVA</name>
<evidence type="ECO:0000313" key="9">
    <source>
        <dbReference type="Proteomes" id="UP001107558"/>
    </source>
</evidence>
<dbReference type="AlphaFoldDB" id="A0A9J6C3T5"/>
<comment type="subcellular location">
    <subcellularLocation>
        <location evidence="1">Nucleus</location>
    </subcellularLocation>
</comment>
<feature type="domain" description="DUF659" evidence="6">
    <location>
        <begin position="132"/>
        <end position="282"/>
    </location>
</feature>
<dbReference type="PANTHER" id="PTHR46481:SF10">
    <property type="entry name" value="ZINC FINGER BED DOMAIN-CONTAINING PROTEIN 39"/>
    <property type="match status" value="1"/>
</dbReference>
<dbReference type="Pfam" id="PF04937">
    <property type="entry name" value="DUF659"/>
    <property type="match status" value="1"/>
</dbReference>
<sequence length="593" mass="67567">MNFEISTYLTKTGERGWGKCKECQKSVQWAKERVATHKRSSCLNTSEEVKRLFSKRKSDSNLHLSSTQRIINLDDSSSINSNETEIENSKEDIDQKLANFFFRTGISLRLVESDAFKKFVQALNPTYSTTIPNAKTLSGPLLDKQFSKCSTILNDILETSANLTLVSDGWTNIRGDHIVNFCIKAPEQKPFFYTSINTSGINQNASAVSAAVIEVIETLGPEKFCSFISDNAPVMRAAWKLIGERFPNISTHGCAAHAVNLLIKDIANTSESSKIIKDAEKIIKFVKNHHIVKAKFDEKRLSANISHSLSMPVSTRWYSLYTSMNELYALKYVLIQLFDEESDIFKEIQPKATSTSVCSLIKSNTFWDRLLKLIKDIEYPTKIIGKLESDDASLSLVYKYFGDMYNFYDDPTILEKIKKRFDFLTSPVVGLAYILTPQNAAEGFFFNEDKTDIISSISEFANKIDPLIADKSENEMISFIAEMSLLPQKRKDVIFKMSAKQYWNILGRDKYPNLFRVISPIIHMISSSAISERTWSTFRFIHSRLRNRLSNERVKKLVFMYTNSVLLDTADKTDYILDEGALLNEIECEEMSE</sequence>
<evidence type="ECO:0000256" key="4">
    <source>
        <dbReference type="ARBA" id="ARBA00022833"/>
    </source>
</evidence>
<dbReference type="OrthoDB" id="7764752at2759"/>
<evidence type="ECO:0000313" key="8">
    <source>
        <dbReference type="EMBL" id="KAG5676828.1"/>
    </source>
</evidence>
<gene>
    <name evidence="8" type="ORF">PVAND_006635</name>
</gene>
<organism evidence="8 9">
    <name type="scientific">Polypedilum vanderplanki</name>
    <name type="common">Sleeping chironomid midge</name>
    <dbReference type="NCBI Taxonomy" id="319348"/>
    <lineage>
        <taxon>Eukaryota</taxon>
        <taxon>Metazoa</taxon>
        <taxon>Ecdysozoa</taxon>
        <taxon>Arthropoda</taxon>
        <taxon>Hexapoda</taxon>
        <taxon>Insecta</taxon>
        <taxon>Pterygota</taxon>
        <taxon>Neoptera</taxon>
        <taxon>Endopterygota</taxon>
        <taxon>Diptera</taxon>
        <taxon>Nematocera</taxon>
        <taxon>Chironomoidea</taxon>
        <taxon>Chironomidae</taxon>
        <taxon>Chironominae</taxon>
        <taxon>Polypedilum</taxon>
        <taxon>Polypedilum</taxon>
    </lineage>
</organism>
<evidence type="ECO:0000256" key="2">
    <source>
        <dbReference type="ARBA" id="ARBA00022723"/>
    </source>
</evidence>
<evidence type="ECO:0000259" key="7">
    <source>
        <dbReference type="Pfam" id="PF05699"/>
    </source>
</evidence>
<dbReference type="InterPro" id="IPR052035">
    <property type="entry name" value="ZnF_BED_domain_contain"/>
</dbReference>
<dbReference type="InterPro" id="IPR008906">
    <property type="entry name" value="HATC_C_dom"/>
</dbReference>
<dbReference type="InterPro" id="IPR012337">
    <property type="entry name" value="RNaseH-like_sf"/>
</dbReference>
<keyword evidence="3" id="KW-0863">Zinc-finger</keyword>
<feature type="domain" description="HAT C-terminal dimerisation" evidence="7">
    <location>
        <begin position="490"/>
        <end position="563"/>
    </location>
</feature>